<accession>A0ABS1DEN6</accession>
<dbReference type="Gene3D" id="1.10.10.60">
    <property type="entry name" value="Homeodomain-like"/>
    <property type="match status" value="1"/>
</dbReference>
<dbReference type="PROSITE" id="PS00676">
    <property type="entry name" value="SIGMA54_INTERACT_2"/>
    <property type="match status" value="1"/>
</dbReference>
<evidence type="ECO:0000256" key="7">
    <source>
        <dbReference type="ARBA" id="ARBA00023159"/>
    </source>
</evidence>
<dbReference type="CDD" id="cd00009">
    <property type="entry name" value="AAA"/>
    <property type="match status" value="1"/>
</dbReference>
<evidence type="ECO:0000256" key="4">
    <source>
        <dbReference type="ARBA" id="ARBA00023012"/>
    </source>
</evidence>
<evidence type="ECO:0000256" key="8">
    <source>
        <dbReference type="ARBA" id="ARBA00023163"/>
    </source>
</evidence>
<keyword evidence="8" id="KW-0804">Transcription</keyword>
<dbReference type="InterPro" id="IPR025944">
    <property type="entry name" value="Sigma_54_int_dom_CS"/>
</dbReference>
<keyword evidence="1 9" id="KW-0597">Phosphoprotein</keyword>
<name>A0ABS1DEN6_9PROT</name>
<dbReference type="EMBL" id="NRRL01000033">
    <property type="protein sequence ID" value="MBK1668919.1"/>
    <property type="molecule type" value="Genomic_DNA"/>
</dbReference>
<evidence type="ECO:0000259" key="10">
    <source>
        <dbReference type="PROSITE" id="PS50045"/>
    </source>
</evidence>
<dbReference type="InterPro" id="IPR002197">
    <property type="entry name" value="HTH_Fis"/>
</dbReference>
<keyword evidence="13" id="KW-1185">Reference proteome</keyword>
<reference evidence="12 13" key="1">
    <citation type="journal article" date="2020" name="Microorganisms">
        <title>Osmotic Adaptation and Compatible Solute Biosynthesis of Phototrophic Bacteria as Revealed from Genome Analyses.</title>
        <authorList>
            <person name="Imhoff J.F."/>
            <person name="Rahn T."/>
            <person name="Kunzel S."/>
            <person name="Keller A."/>
            <person name="Neulinger S.C."/>
        </authorList>
    </citation>
    <scope>NUCLEOTIDE SEQUENCE [LARGE SCALE GENOMIC DNA]</scope>
    <source>
        <strain evidence="12 13">DSM 9895</strain>
    </source>
</reference>
<dbReference type="InterPro" id="IPR025943">
    <property type="entry name" value="Sigma_54_int_dom_ATP-bd_2"/>
</dbReference>
<evidence type="ECO:0000256" key="6">
    <source>
        <dbReference type="ARBA" id="ARBA00023125"/>
    </source>
</evidence>
<dbReference type="PANTHER" id="PTHR32071:SF17">
    <property type="entry name" value="TRANSCRIPTIONAL REGULATOR (NTRC FAMILY)"/>
    <property type="match status" value="1"/>
</dbReference>
<feature type="domain" description="Sigma-54 factor interaction" evidence="10">
    <location>
        <begin position="142"/>
        <end position="371"/>
    </location>
</feature>
<dbReference type="SUPFAM" id="SSF52172">
    <property type="entry name" value="CheY-like"/>
    <property type="match status" value="1"/>
</dbReference>
<dbReference type="SUPFAM" id="SSF52540">
    <property type="entry name" value="P-loop containing nucleoside triphosphate hydrolases"/>
    <property type="match status" value="1"/>
</dbReference>
<dbReference type="Pfam" id="PF02954">
    <property type="entry name" value="HTH_8"/>
    <property type="match status" value="1"/>
</dbReference>
<dbReference type="PROSITE" id="PS00688">
    <property type="entry name" value="SIGMA54_INTERACT_3"/>
    <property type="match status" value="1"/>
</dbReference>
<dbReference type="Proteomes" id="UP001296873">
    <property type="component" value="Unassembled WGS sequence"/>
</dbReference>
<sequence>MAHDILIVDDEADIRSAVTGILEDEGYECRTAGDSDQALEAIRTRRPSLVLLDIWLQNSAMDGLEILQLLHREHTDLPVVMISGHGTIESAVWAIKEGAYDFIEKPFKTDRMLLVVERAIEAARLKQENAELRLRAGTEAELIGQSHPVQTLQQSVQKVAPTGSRVLVTGPPGAGKEVVARMLHRKSRRAQGPFVVLNCAIMHPDRLETELFGVEAEADQSESGGKIGQFERAHGGTLVLDEVADMPLETQGKIVRVLQDQRFQRVGGSKRVEVDVRVIASSNRDLEQLLEEGRFRQDLYYRLNVVPLSVPSLRERVEDIPQLVDHFMKRAAESAGLPPRRLSDDAMAALQAYGWPGNVRQLRNVIDWLLIMAPGEAHDAVRADMLPPEIGSSAPAALRANHDGEIMSLPLREARELFEKQYLEAQVLRFGGNISRTAHFVGMERSALHRKLRSLGIQPATEPR</sequence>
<comment type="caution">
    <text evidence="12">The sequence shown here is derived from an EMBL/GenBank/DDBJ whole genome shotgun (WGS) entry which is preliminary data.</text>
</comment>
<dbReference type="InterPro" id="IPR003593">
    <property type="entry name" value="AAA+_ATPase"/>
</dbReference>
<dbReference type="SUPFAM" id="SSF46689">
    <property type="entry name" value="Homeodomain-like"/>
    <property type="match status" value="1"/>
</dbReference>
<keyword evidence="4" id="KW-0902">Two-component regulatory system</keyword>
<organism evidence="12 13">
    <name type="scientific">Rhodovibrio sodomensis</name>
    <dbReference type="NCBI Taxonomy" id="1088"/>
    <lineage>
        <taxon>Bacteria</taxon>
        <taxon>Pseudomonadati</taxon>
        <taxon>Pseudomonadota</taxon>
        <taxon>Alphaproteobacteria</taxon>
        <taxon>Rhodospirillales</taxon>
        <taxon>Rhodovibrionaceae</taxon>
        <taxon>Rhodovibrio</taxon>
    </lineage>
</organism>
<dbReference type="SMART" id="SM00382">
    <property type="entry name" value="AAA"/>
    <property type="match status" value="1"/>
</dbReference>
<dbReference type="CDD" id="cd17550">
    <property type="entry name" value="REC_NtrX-like"/>
    <property type="match status" value="1"/>
</dbReference>
<dbReference type="Gene3D" id="3.40.50.2300">
    <property type="match status" value="1"/>
</dbReference>
<dbReference type="Gene3D" id="3.40.50.300">
    <property type="entry name" value="P-loop containing nucleotide triphosphate hydrolases"/>
    <property type="match status" value="1"/>
</dbReference>
<dbReference type="Pfam" id="PF25601">
    <property type="entry name" value="AAA_lid_14"/>
    <property type="match status" value="1"/>
</dbReference>
<dbReference type="Pfam" id="PF00158">
    <property type="entry name" value="Sigma54_activat"/>
    <property type="match status" value="1"/>
</dbReference>
<dbReference type="InterPro" id="IPR011006">
    <property type="entry name" value="CheY-like_superfamily"/>
</dbReference>
<dbReference type="PANTHER" id="PTHR32071">
    <property type="entry name" value="TRANSCRIPTIONAL REGULATORY PROTEIN"/>
    <property type="match status" value="1"/>
</dbReference>
<evidence type="ECO:0000256" key="3">
    <source>
        <dbReference type="ARBA" id="ARBA00022840"/>
    </source>
</evidence>
<dbReference type="Pfam" id="PF00072">
    <property type="entry name" value="Response_reg"/>
    <property type="match status" value="1"/>
</dbReference>
<dbReference type="InterPro" id="IPR009057">
    <property type="entry name" value="Homeodomain-like_sf"/>
</dbReference>
<keyword evidence="2" id="KW-0547">Nucleotide-binding</keyword>
<evidence type="ECO:0000256" key="2">
    <source>
        <dbReference type="ARBA" id="ARBA00022741"/>
    </source>
</evidence>
<evidence type="ECO:0000256" key="5">
    <source>
        <dbReference type="ARBA" id="ARBA00023015"/>
    </source>
</evidence>
<keyword evidence="7" id="KW-0010">Activator</keyword>
<evidence type="ECO:0000256" key="9">
    <source>
        <dbReference type="PROSITE-ProRule" id="PRU00169"/>
    </source>
</evidence>
<gene>
    <name evidence="12" type="ORF">CKO28_12845</name>
</gene>
<protein>
    <submittedName>
        <fullName evidence="12">Sigma-54-dependent Fis family transcriptional regulator</fullName>
    </submittedName>
</protein>
<keyword evidence="5" id="KW-0805">Transcription regulation</keyword>
<keyword evidence="3" id="KW-0067">ATP-binding</keyword>
<dbReference type="PROSITE" id="PS50110">
    <property type="entry name" value="RESPONSE_REGULATORY"/>
    <property type="match status" value="1"/>
</dbReference>
<dbReference type="RefSeq" id="WP_200341239.1">
    <property type="nucleotide sequence ID" value="NZ_NRRL01000033.1"/>
</dbReference>
<dbReference type="InterPro" id="IPR002078">
    <property type="entry name" value="Sigma_54_int"/>
</dbReference>
<dbReference type="Gene3D" id="1.10.8.60">
    <property type="match status" value="1"/>
</dbReference>
<feature type="domain" description="Response regulatory" evidence="11">
    <location>
        <begin position="4"/>
        <end position="120"/>
    </location>
</feature>
<evidence type="ECO:0000313" key="13">
    <source>
        <dbReference type="Proteomes" id="UP001296873"/>
    </source>
</evidence>
<dbReference type="InterPro" id="IPR001789">
    <property type="entry name" value="Sig_transdc_resp-reg_receiver"/>
</dbReference>
<evidence type="ECO:0000259" key="11">
    <source>
        <dbReference type="PROSITE" id="PS50110"/>
    </source>
</evidence>
<dbReference type="InterPro" id="IPR058031">
    <property type="entry name" value="AAA_lid_NorR"/>
</dbReference>
<proteinExistence type="predicted"/>
<dbReference type="PROSITE" id="PS50045">
    <property type="entry name" value="SIGMA54_INTERACT_4"/>
    <property type="match status" value="1"/>
</dbReference>
<feature type="modified residue" description="4-aspartylphosphate" evidence="9">
    <location>
        <position position="53"/>
    </location>
</feature>
<keyword evidence="6" id="KW-0238">DNA-binding</keyword>
<evidence type="ECO:0000256" key="1">
    <source>
        <dbReference type="ARBA" id="ARBA00022553"/>
    </source>
</evidence>
<dbReference type="InterPro" id="IPR027417">
    <property type="entry name" value="P-loop_NTPase"/>
</dbReference>
<evidence type="ECO:0000313" key="12">
    <source>
        <dbReference type="EMBL" id="MBK1668919.1"/>
    </source>
</evidence>
<dbReference type="SMART" id="SM00448">
    <property type="entry name" value="REC"/>
    <property type="match status" value="1"/>
</dbReference>